<accession>A0ABT2S0R4</accession>
<gene>
    <name evidence="1" type="ORF">OCV63_13355</name>
</gene>
<dbReference type="Proteomes" id="UP001652461">
    <property type="component" value="Unassembled WGS sequence"/>
</dbReference>
<reference evidence="1 2" key="1">
    <citation type="journal article" date="2021" name="ISME Commun">
        <title>Automated analysis of genomic sequences facilitates high-throughput and comprehensive description of bacteria.</title>
        <authorList>
            <person name="Hitch T.C.A."/>
        </authorList>
    </citation>
    <scope>NUCLEOTIDE SEQUENCE [LARGE SCALE GENOMIC DNA]</scope>
    <source>
        <strain evidence="1 2">Sanger_04</strain>
    </source>
</reference>
<name>A0ABT2S0R4_9FIRM</name>
<sequence>MREYKTTETRILTRLICNCCGKVVALRGGIPMEGVCAVRQSWGYPSEKDGEQDSFDLCEACYDCITGQFKVPVTRTEQIEWL</sequence>
<dbReference type="RefSeq" id="WP_158364644.1">
    <property type="nucleotide sequence ID" value="NZ_JAOQKC010000020.1"/>
</dbReference>
<protein>
    <submittedName>
        <fullName evidence="1">Uncharacterized protein</fullName>
    </submittedName>
</protein>
<proteinExistence type="predicted"/>
<keyword evidence="2" id="KW-1185">Reference proteome</keyword>
<comment type="caution">
    <text evidence="1">The sequence shown here is derived from an EMBL/GenBank/DDBJ whole genome shotgun (WGS) entry which is preliminary data.</text>
</comment>
<evidence type="ECO:0000313" key="1">
    <source>
        <dbReference type="EMBL" id="MCU6697870.1"/>
    </source>
</evidence>
<dbReference type="EMBL" id="JAOQKC010000020">
    <property type="protein sequence ID" value="MCU6697870.1"/>
    <property type="molecule type" value="Genomic_DNA"/>
</dbReference>
<evidence type="ECO:0000313" key="2">
    <source>
        <dbReference type="Proteomes" id="UP001652461"/>
    </source>
</evidence>
<organism evidence="1 2">
    <name type="scientific">Laedolimicola ammoniilytica</name>
    <dbReference type="NCBI Taxonomy" id="2981771"/>
    <lineage>
        <taxon>Bacteria</taxon>
        <taxon>Bacillati</taxon>
        <taxon>Bacillota</taxon>
        <taxon>Clostridia</taxon>
        <taxon>Lachnospirales</taxon>
        <taxon>Lachnospiraceae</taxon>
        <taxon>Laedolimicola</taxon>
    </lineage>
</organism>